<dbReference type="GO" id="GO:0043565">
    <property type="term" value="F:sequence-specific DNA binding"/>
    <property type="evidence" value="ECO:0007669"/>
    <property type="project" value="InterPro"/>
</dbReference>
<gene>
    <name evidence="5" type="ORF">APB76_06625</name>
</gene>
<dbReference type="PANTHER" id="PTHR43280">
    <property type="entry name" value="ARAC-FAMILY TRANSCRIPTIONAL REGULATOR"/>
    <property type="match status" value="1"/>
</dbReference>
<evidence type="ECO:0000256" key="2">
    <source>
        <dbReference type="ARBA" id="ARBA00023125"/>
    </source>
</evidence>
<keyword evidence="3" id="KW-0804">Transcription</keyword>
<dbReference type="RefSeq" id="WP_054961038.1">
    <property type="nucleotide sequence ID" value="NZ_LLEI02000021.1"/>
</dbReference>
<evidence type="ECO:0000256" key="3">
    <source>
        <dbReference type="ARBA" id="ARBA00023163"/>
    </source>
</evidence>
<dbReference type="Pfam" id="PF12833">
    <property type="entry name" value="HTH_18"/>
    <property type="match status" value="1"/>
</dbReference>
<dbReference type="InterPro" id="IPR009057">
    <property type="entry name" value="Homeodomain-like_sf"/>
</dbReference>
<comment type="caution">
    <text evidence="5">The sequence shown here is derived from an EMBL/GenBank/DDBJ whole genome shotgun (WGS) entry which is preliminary data.</text>
</comment>
<evidence type="ECO:0000313" key="6">
    <source>
        <dbReference type="Proteomes" id="UP000078406"/>
    </source>
</evidence>
<feature type="domain" description="HTH araC/xylS-type" evidence="4">
    <location>
        <begin position="194"/>
        <end position="292"/>
    </location>
</feature>
<dbReference type="Gene3D" id="1.10.10.60">
    <property type="entry name" value="Homeodomain-like"/>
    <property type="match status" value="1"/>
</dbReference>
<keyword evidence="1" id="KW-0805">Transcription regulation</keyword>
<organism evidence="5 6">
    <name type="scientific">Vibrio bivalvicida</name>
    <dbReference type="NCBI Taxonomy" id="1276888"/>
    <lineage>
        <taxon>Bacteria</taxon>
        <taxon>Pseudomonadati</taxon>
        <taxon>Pseudomonadota</taxon>
        <taxon>Gammaproteobacteria</taxon>
        <taxon>Vibrionales</taxon>
        <taxon>Vibrionaceae</taxon>
        <taxon>Vibrio</taxon>
        <taxon>Vibrio oreintalis group</taxon>
    </lineage>
</organism>
<evidence type="ECO:0000256" key="1">
    <source>
        <dbReference type="ARBA" id="ARBA00023015"/>
    </source>
</evidence>
<reference evidence="5 6" key="1">
    <citation type="journal article" date="2016" name="Syst. Appl. Microbiol.">
        <title>Vibrio bivalvicida sp. nov., a novel larval pathogen for bivalve molluscs reared in a hatchery.</title>
        <authorList>
            <person name="Dubert J."/>
            <person name="Romalde J.L."/>
            <person name="Prado S."/>
            <person name="Barja J.L."/>
        </authorList>
    </citation>
    <scope>NUCLEOTIDE SEQUENCE [LARGE SCALE GENOMIC DNA]</scope>
    <source>
        <strain evidence="5 6">605</strain>
    </source>
</reference>
<dbReference type="PROSITE" id="PS01124">
    <property type="entry name" value="HTH_ARAC_FAMILY_2"/>
    <property type="match status" value="1"/>
</dbReference>
<evidence type="ECO:0000313" key="5">
    <source>
        <dbReference type="EMBL" id="OAJ94954.1"/>
    </source>
</evidence>
<proteinExistence type="predicted"/>
<sequence length="294" mass="33841">MKPFIENVLSAPNYDWLVREFHCRVKKEEFACSWHYHSEYELVLYLDPENVFNGNYLAGDAIGQVHNNTLLLYGPGLPHMITGKLASSVEKPHSSIIVWLKHHWIERLQSTIPEARNIKALLEKAAFGIKFSDDTAQKVAQLLIGTESLERHYQALKVMEVLIHLADDLESQKLSTTPYRISQTSDRDTHQKVERATHYIEKHFHEPIRISDVCHALHMSESSAYRLFEKHFGVSFSDHLKLFRIGKACELLASTQSPIALVAEKAGFPNLSNFNRQFRAVKQMTPTQFRARFN</sequence>
<dbReference type="SUPFAM" id="SSF46689">
    <property type="entry name" value="Homeodomain-like"/>
    <property type="match status" value="2"/>
</dbReference>
<evidence type="ECO:0000259" key="4">
    <source>
        <dbReference type="PROSITE" id="PS01124"/>
    </source>
</evidence>
<dbReference type="PANTHER" id="PTHR43280:SF27">
    <property type="entry name" value="TRANSCRIPTIONAL REGULATOR MTLR"/>
    <property type="match status" value="1"/>
</dbReference>
<dbReference type="GO" id="GO:0003700">
    <property type="term" value="F:DNA-binding transcription factor activity"/>
    <property type="evidence" value="ECO:0007669"/>
    <property type="project" value="InterPro"/>
</dbReference>
<dbReference type="EMBL" id="LLEI02000021">
    <property type="protein sequence ID" value="OAJ94954.1"/>
    <property type="molecule type" value="Genomic_DNA"/>
</dbReference>
<dbReference type="SMART" id="SM00342">
    <property type="entry name" value="HTH_ARAC"/>
    <property type="match status" value="1"/>
</dbReference>
<protein>
    <submittedName>
        <fullName evidence="5">AraC family transcriptional regulator</fullName>
    </submittedName>
</protein>
<dbReference type="InterPro" id="IPR018060">
    <property type="entry name" value="HTH_AraC"/>
</dbReference>
<dbReference type="Proteomes" id="UP000078406">
    <property type="component" value="Unassembled WGS sequence"/>
</dbReference>
<dbReference type="AlphaFoldDB" id="A0A177Y248"/>
<keyword evidence="2" id="KW-0238">DNA-binding</keyword>
<accession>A0A177Y248</accession>
<name>A0A177Y248_9VIBR</name>